<dbReference type="NCBIfam" id="TIGR00761">
    <property type="entry name" value="argB"/>
    <property type="match status" value="1"/>
</dbReference>
<dbReference type="HAMAP" id="MF_00082">
    <property type="entry name" value="ArgB"/>
    <property type="match status" value="1"/>
</dbReference>
<evidence type="ECO:0000256" key="7">
    <source>
        <dbReference type="ARBA" id="ARBA00022840"/>
    </source>
</evidence>
<reference evidence="11 12" key="1">
    <citation type="submission" date="2024-06" db="EMBL/GenBank/DDBJ databases">
        <title>Genomic Encyclopedia of Type Strains, Phase IV (KMG-IV): sequencing the most valuable type-strain genomes for metagenomic binning, comparative biology and taxonomic classification.</title>
        <authorList>
            <person name="Goeker M."/>
        </authorList>
    </citation>
    <scope>NUCLEOTIDE SEQUENCE [LARGE SCALE GENOMIC DNA]</scope>
    <source>
        <strain evidence="11 12">DSM 29388</strain>
    </source>
</reference>
<keyword evidence="12" id="KW-1185">Reference proteome</keyword>
<evidence type="ECO:0000313" key="11">
    <source>
        <dbReference type="EMBL" id="MET3732784.1"/>
    </source>
</evidence>
<keyword evidence="5 9" id="KW-0547">Nucleotide-binding</keyword>
<evidence type="ECO:0000256" key="9">
    <source>
        <dbReference type="HAMAP-Rule" id="MF_00082"/>
    </source>
</evidence>
<evidence type="ECO:0000256" key="1">
    <source>
        <dbReference type="ARBA" id="ARBA00004828"/>
    </source>
</evidence>
<comment type="subcellular location">
    <subcellularLocation>
        <location evidence="9">Cytoplasm</location>
    </subcellularLocation>
</comment>
<keyword evidence="3 9" id="KW-0028">Amino-acid biosynthesis</keyword>
<feature type="binding site" evidence="9">
    <location>
        <begin position="38"/>
        <end position="39"/>
    </location>
    <ligand>
        <name>substrate</name>
    </ligand>
</feature>
<sequence length="255" mass="27840">MLKIIKIGGGIIDDELSLKQFLQDFSQVEGPKILVHGGGRGANEQLKRMGIEPKMIEGRRITDLETLEVVTGFYAGVTNKTIVANLQVNKVNAVGISGPDGNAIRGIKRPVKTIDYGFVGDLNSESVNAEFFEMLLRNGLTPVVCAITYDENGQLLNTNADTISSTLAVALSRHFEVELIFCFDKLGVMKDVEDESSLISEIDWNSYQELKANQIVSDGMIPKLDNAFNVIKSGVKSVQIKHASHVNSDIGTRIS</sequence>
<evidence type="ECO:0000256" key="5">
    <source>
        <dbReference type="ARBA" id="ARBA00022741"/>
    </source>
</evidence>
<keyword evidence="9" id="KW-0963">Cytoplasm</keyword>
<dbReference type="GO" id="GO:0003991">
    <property type="term" value="F:acetylglutamate kinase activity"/>
    <property type="evidence" value="ECO:0007669"/>
    <property type="project" value="UniProtKB-EC"/>
</dbReference>
<dbReference type="EC" id="2.7.2.8" evidence="9"/>
<dbReference type="PANTHER" id="PTHR23342:SF0">
    <property type="entry name" value="N-ACETYLGLUTAMATE SYNTHASE, MITOCHONDRIAL"/>
    <property type="match status" value="1"/>
</dbReference>
<keyword evidence="4 9" id="KW-0808">Transferase</keyword>
<dbReference type="InterPro" id="IPR004662">
    <property type="entry name" value="AcgluKinase_fam"/>
</dbReference>
<feature type="site" description="Transition state stabilizer" evidence="9">
    <location>
        <position position="6"/>
    </location>
</feature>
<comment type="caution">
    <text evidence="11">The sequence shown here is derived from an EMBL/GenBank/DDBJ whole genome shotgun (WGS) entry which is preliminary data.</text>
</comment>
<keyword evidence="7 9" id="KW-0067">ATP-binding</keyword>
<evidence type="ECO:0000256" key="2">
    <source>
        <dbReference type="ARBA" id="ARBA00022571"/>
    </source>
</evidence>
<keyword evidence="2 9" id="KW-0055">Arginine biosynthesis</keyword>
<accession>A0ABV2LW63</accession>
<comment type="function">
    <text evidence="9">Catalyzes the ATP-dependent phosphorylation of N-acetyl-L-glutamate.</text>
</comment>
<dbReference type="Pfam" id="PF00696">
    <property type="entry name" value="AA_kinase"/>
    <property type="match status" value="1"/>
</dbReference>
<name>A0ABV2LW63_9FLAO</name>
<dbReference type="InterPro" id="IPR036393">
    <property type="entry name" value="AceGlu_kinase-like_sf"/>
</dbReference>
<evidence type="ECO:0000313" key="12">
    <source>
        <dbReference type="Proteomes" id="UP001549146"/>
    </source>
</evidence>
<dbReference type="PIRSF" id="PIRSF000728">
    <property type="entry name" value="NAGK"/>
    <property type="match status" value="1"/>
</dbReference>
<dbReference type="PANTHER" id="PTHR23342">
    <property type="entry name" value="N-ACETYLGLUTAMATE SYNTHASE"/>
    <property type="match status" value="1"/>
</dbReference>
<feature type="binding site" evidence="9">
    <location>
        <position position="157"/>
    </location>
    <ligand>
        <name>substrate</name>
    </ligand>
</feature>
<evidence type="ECO:0000259" key="10">
    <source>
        <dbReference type="Pfam" id="PF00696"/>
    </source>
</evidence>
<dbReference type="InterPro" id="IPR001048">
    <property type="entry name" value="Asp/Glu/Uridylate_kinase"/>
</dbReference>
<dbReference type="SUPFAM" id="SSF53633">
    <property type="entry name" value="Carbamate kinase-like"/>
    <property type="match status" value="1"/>
</dbReference>
<feature type="binding site" evidence="9">
    <location>
        <position position="60"/>
    </location>
    <ligand>
        <name>substrate</name>
    </ligand>
</feature>
<dbReference type="Gene3D" id="3.40.1160.10">
    <property type="entry name" value="Acetylglutamate kinase-like"/>
    <property type="match status" value="1"/>
</dbReference>
<dbReference type="RefSeq" id="WP_354510330.1">
    <property type="nucleotide sequence ID" value="NZ_JBEPMO010000019.1"/>
</dbReference>
<feature type="domain" description="Aspartate/glutamate/uridylate kinase" evidence="10">
    <location>
        <begin position="1"/>
        <end position="241"/>
    </location>
</feature>
<keyword evidence="6 9" id="KW-0418">Kinase</keyword>
<evidence type="ECO:0000256" key="3">
    <source>
        <dbReference type="ARBA" id="ARBA00022605"/>
    </source>
</evidence>
<dbReference type="EMBL" id="JBEPMO010000019">
    <property type="protein sequence ID" value="MET3732784.1"/>
    <property type="molecule type" value="Genomic_DNA"/>
</dbReference>
<organism evidence="11 12">
    <name type="scientific">Moheibacter stercoris</name>
    <dbReference type="NCBI Taxonomy" id="1628251"/>
    <lineage>
        <taxon>Bacteria</taxon>
        <taxon>Pseudomonadati</taxon>
        <taxon>Bacteroidota</taxon>
        <taxon>Flavobacteriia</taxon>
        <taxon>Flavobacteriales</taxon>
        <taxon>Weeksellaceae</taxon>
        <taxon>Moheibacter</taxon>
    </lineage>
</organism>
<protein>
    <recommendedName>
        <fullName evidence="9">Acetylglutamate kinase</fullName>
        <ecNumber evidence="9">2.7.2.8</ecNumber>
    </recommendedName>
    <alternativeName>
        <fullName evidence="9">N-acetyl-L-glutamate 5-phosphotransferase</fullName>
    </alternativeName>
    <alternativeName>
        <fullName evidence="9">NAG kinase</fullName>
        <shortName evidence="9">NAGK</shortName>
    </alternativeName>
</protein>
<evidence type="ECO:0000256" key="6">
    <source>
        <dbReference type="ARBA" id="ARBA00022777"/>
    </source>
</evidence>
<proteinExistence type="inferred from homology"/>
<feature type="site" description="Transition state stabilizer" evidence="9">
    <location>
        <position position="223"/>
    </location>
</feature>
<dbReference type="CDD" id="cd04238">
    <property type="entry name" value="AAK_NAGK-like"/>
    <property type="match status" value="1"/>
</dbReference>
<gene>
    <name evidence="9" type="primary">argB</name>
    <name evidence="11" type="ORF">ABID46_002375</name>
</gene>
<comment type="catalytic activity">
    <reaction evidence="8 9">
        <text>N-acetyl-L-glutamate + ATP = N-acetyl-L-glutamyl 5-phosphate + ADP</text>
        <dbReference type="Rhea" id="RHEA:14629"/>
        <dbReference type="ChEBI" id="CHEBI:30616"/>
        <dbReference type="ChEBI" id="CHEBI:44337"/>
        <dbReference type="ChEBI" id="CHEBI:57936"/>
        <dbReference type="ChEBI" id="CHEBI:456216"/>
        <dbReference type="EC" id="2.7.2.8"/>
    </reaction>
</comment>
<comment type="pathway">
    <text evidence="1 9">Amino-acid biosynthesis; L-arginine biosynthesis; N(2)-acetyl-L-ornithine from L-glutamate: step 2/4.</text>
</comment>
<comment type="similarity">
    <text evidence="9">Belongs to the acetylglutamate kinase family. ArgB subfamily.</text>
</comment>
<dbReference type="InterPro" id="IPR037528">
    <property type="entry name" value="ArgB"/>
</dbReference>
<dbReference type="Proteomes" id="UP001549146">
    <property type="component" value="Unassembled WGS sequence"/>
</dbReference>
<evidence type="ECO:0000256" key="8">
    <source>
        <dbReference type="ARBA" id="ARBA00048141"/>
    </source>
</evidence>
<evidence type="ECO:0000256" key="4">
    <source>
        <dbReference type="ARBA" id="ARBA00022679"/>
    </source>
</evidence>